<dbReference type="KEGG" id="acan:ACA1_399250"/>
<dbReference type="AlphaFoldDB" id="L8HBJ2"/>
<evidence type="ECO:0000313" key="2">
    <source>
        <dbReference type="Proteomes" id="UP000011083"/>
    </source>
</evidence>
<proteinExistence type="predicted"/>
<gene>
    <name evidence="1" type="ORF">ACA1_399250</name>
</gene>
<accession>L8HBJ2</accession>
<keyword evidence="2" id="KW-1185">Reference proteome</keyword>
<reference evidence="1 2" key="1">
    <citation type="journal article" date="2013" name="Genome Biol.">
        <title>Genome of Acanthamoeba castellanii highlights extensive lateral gene transfer and early evolution of tyrosine kinase signaling.</title>
        <authorList>
            <person name="Clarke M."/>
            <person name="Lohan A.J."/>
            <person name="Liu B."/>
            <person name="Lagkouvardos I."/>
            <person name="Roy S."/>
            <person name="Zafar N."/>
            <person name="Bertelli C."/>
            <person name="Schilde C."/>
            <person name="Kianianmomeni A."/>
            <person name="Burglin T.R."/>
            <person name="Frech C."/>
            <person name="Turcotte B."/>
            <person name="Kopec K.O."/>
            <person name="Synnott J.M."/>
            <person name="Choo C."/>
            <person name="Paponov I."/>
            <person name="Finkler A."/>
            <person name="Soon Heng Tan C."/>
            <person name="Hutchins A.P."/>
            <person name="Weinmeier T."/>
            <person name="Rattei T."/>
            <person name="Chu J.S."/>
            <person name="Gimenez G."/>
            <person name="Irimia M."/>
            <person name="Rigden D.J."/>
            <person name="Fitzpatrick D.A."/>
            <person name="Lorenzo-Morales J."/>
            <person name="Bateman A."/>
            <person name="Chiu C.H."/>
            <person name="Tang P."/>
            <person name="Hegemann P."/>
            <person name="Fromm H."/>
            <person name="Raoult D."/>
            <person name="Greub G."/>
            <person name="Miranda-Saavedra D."/>
            <person name="Chen N."/>
            <person name="Nash P."/>
            <person name="Ginger M.L."/>
            <person name="Horn M."/>
            <person name="Schaap P."/>
            <person name="Caler L."/>
            <person name="Loftus B."/>
        </authorList>
    </citation>
    <scope>NUCLEOTIDE SEQUENCE [LARGE SCALE GENOMIC DNA]</scope>
    <source>
        <strain evidence="1 2">Neff</strain>
    </source>
</reference>
<evidence type="ECO:0000313" key="1">
    <source>
        <dbReference type="EMBL" id="ELR22919.1"/>
    </source>
</evidence>
<dbReference type="EMBL" id="KB007869">
    <property type="protein sequence ID" value="ELR22919.1"/>
    <property type="molecule type" value="Genomic_DNA"/>
</dbReference>
<dbReference type="RefSeq" id="XP_004351696.1">
    <property type="nucleotide sequence ID" value="XM_004351644.1"/>
</dbReference>
<dbReference type="VEuPathDB" id="AmoebaDB:ACA1_399250"/>
<protein>
    <submittedName>
        <fullName evidence="1">Uncharacterized protein</fullName>
    </submittedName>
</protein>
<organism evidence="1 2">
    <name type="scientific">Acanthamoeba castellanii (strain ATCC 30010 / Neff)</name>
    <dbReference type="NCBI Taxonomy" id="1257118"/>
    <lineage>
        <taxon>Eukaryota</taxon>
        <taxon>Amoebozoa</taxon>
        <taxon>Discosea</taxon>
        <taxon>Longamoebia</taxon>
        <taxon>Centramoebida</taxon>
        <taxon>Acanthamoebidae</taxon>
        <taxon>Acanthamoeba</taxon>
    </lineage>
</organism>
<name>L8HBJ2_ACACF</name>
<dbReference type="Proteomes" id="UP000011083">
    <property type="component" value="Unassembled WGS sequence"/>
</dbReference>
<dbReference type="GeneID" id="14923882"/>
<sequence length="116" mass="11942">MTMLETATHMPMLASDTTTTAASSAWGIGQEKAAAGAEAEVARGEVRNRARFEAALAGILGADVAPRGAAAGRLYEVFVAYFLHQALHHDKALSAHRLTLTLLGDPTAAPTNGVGG</sequence>